<dbReference type="SUPFAM" id="SSF47616">
    <property type="entry name" value="GST C-terminal domain-like"/>
    <property type="match status" value="1"/>
</dbReference>
<evidence type="ECO:0000313" key="3">
    <source>
        <dbReference type="EMBL" id="GAC92716.1"/>
    </source>
</evidence>
<dbReference type="GeneID" id="24105582"/>
<dbReference type="SFLD" id="SFLDG00358">
    <property type="entry name" value="Main_(cytGST)"/>
    <property type="match status" value="1"/>
</dbReference>
<dbReference type="Gene3D" id="3.40.30.10">
    <property type="entry name" value="Glutaredoxin"/>
    <property type="match status" value="1"/>
</dbReference>
<keyword evidence="4" id="KW-1185">Reference proteome</keyword>
<dbReference type="Gene3D" id="1.20.1050.10">
    <property type="match status" value="1"/>
</dbReference>
<dbReference type="SFLD" id="SFLDS00019">
    <property type="entry name" value="Glutathione_Transferase_(cytos"/>
    <property type="match status" value="1"/>
</dbReference>
<accession>R9NW73</accession>
<proteinExistence type="predicted"/>
<dbReference type="InterPro" id="IPR040079">
    <property type="entry name" value="Glutathione_S-Trfase"/>
</dbReference>
<name>R9NW73_PSEHS</name>
<dbReference type="InterPro" id="IPR010987">
    <property type="entry name" value="Glutathione-S-Trfase_C-like"/>
</dbReference>
<dbReference type="InterPro" id="IPR036282">
    <property type="entry name" value="Glutathione-S-Trfase_C_sf"/>
</dbReference>
<dbReference type="OrthoDB" id="4951845at2759"/>
<dbReference type="InterPro" id="IPR004045">
    <property type="entry name" value="Glutathione_S-Trfase_N"/>
</dbReference>
<dbReference type="InterPro" id="IPR036249">
    <property type="entry name" value="Thioredoxin-like_sf"/>
</dbReference>
<dbReference type="Pfam" id="PF13409">
    <property type="entry name" value="GST_N_2"/>
    <property type="match status" value="1"/>
</dbReference>
<dbReference type="PROSITE" id="PS50404">
    <property type="entry name" value="GST_NTER"/>
    <property type="match status" value="1"/>
</dbReference>
<dbReference type="PROSITE" id="PS50405">
    <property type="entry name" value="GST_CTER"/>
    <property type="match status" value="1"/>
</dbReference>
<dbReference type="Proteomes" id="UP000014071">
    <property type="component" value="Unassembled WGS sequence"/>
</dbReference>
<evidence type="ECO:0000259" key="2">
    <source>
        <dbReference type="PROSITE" id="PS50405"/>
    </source>
</evidence>
<feature type="domain" description="GST N-terminal" evidence="1">
    <location>
        <begin position="74"/>
        <end position="153"/>
    </location>
</feature>
<evidence type="ECO:0008006" key="5">
    <source>
        <dbReference type="Google" id="ProtNLM"/>
    </source>
</evidence>
<dbReference type="eggNOG" id="KOG0406">
    <property type="taxonomic scope" value="Eukaryota"/>
</dbReference>
<dbReference type="CDD" id="cd00570">
    <property type="entry name" value="GST_N_family"/>
    <property type="match status" value="1"/>
</dbReference>
<dbReference type="PROSITE" id="PS51354">
    <property type="entry name" value="GLUTAREDOXIN_2"/>
    <property type="match status" value="1"/>
</dbReference>
<dbReference type="EMBL" id="DF238767">
    <property type="protein sequence ID" value="GAC92716.1"/>
    <property type="molecule type" value="Genomic_DNA"/>
</dbReference>
<dbReference type="STRING" id="1305764.R9NW73"/>
<dbReference type="PANTHER" id="PTHR43968:SF6">
    <property type="entry name" value="GLUTATHIONE S-TRANSFERASE OMEGA"/>
    <property type="match status" value="1"/>
</dbReference>
<dbReference type="SUPFAM" id="SSF52833">
    <property type="entry name" value="Thioredoxin-like"/>
    <property type="match status" value="1"/>
</dbReference>
<dbReference type="HOGENOM" id="CLU_011226_9_1_1"/>
<gene>
    <name evidence="3" type="ORF">PHSY_000271</name>
</gene>
<feature type="domain" description="GST C-terminal" evidence="2">
    <location>
        <begin position="164"/>
        <end position="307"/>
    </location>
</feature>
<dbReference type="InterPro" id="IPR050983">
    <property type="entry name" value="GST_Omega/HSP26"/>
</dbReference>
<dbReference type="PANTHER" id="PTHR43968">
    <property type="match status" value="1"/>
</dbReference>
<organism evidence="3 4">
    <name type="scientific">Pseudozyma hubeiensis (strain SY62)</name>
    <name type="common">Yeast</name>
    <dbReference type="NCBI Taxonomy" id="1305764"/>
    <lineage>
        <taxon>Eukaryota</taxon>
        <taxon>Fungi</taxon>
        <taxon>Dikarya</taxon>
        <taxon>Basidiomycota</taxon>
        <taxon>Ustilaginomycotina</taxon>
        <taxon>Ustilaginomycetes</taxon>
        <taxon>Ustilaginales</taxon>
        <taxon>Ustilaginaceae</taxon>
        <taxon>Pseudozyma</taxon>
    </lineage>
</organism>
<evidence type="ECO:0000313" key="4">
    <source>
        <dbReference type="Proteomes" id="UP000014071"/>
    </source>
</evidence>
<dbReference type="Pfam" id="PF13410">
    <property type="entry name" value="GST_C_2"/>
    <property type="match status" value="1"/>
</dbReference>
<reference evidence="4" key="1">
    <citation type="journal article" date="2013" name="Genome Announc.">
        <title>Draft genome sequence of the basidiomycetous yeast-like fungus Pseudozyma hubeiensis SY62, which produces an abundant amount of the biosurfactant mannosylerythritol lipids.</title>
        <authorList>
            <person name="Konishi M."/>
            <person name="Hatada Y."/>
            <person name="Horiuchi J."/>
        </authorList>
    </citation>
    <scope>NUCLEOTIDE SEQUENCE [LARGE SCALE GENOMIC DNA]</scope>
    <source>
        <strain evidence="4">SY62</strain>
    </source>
</reference>
<dbReference type="RefSeq" id="XP_012186303.1">
    <property type="nucleotide sequence ID" value="XM_012330913.1"/>
</dbReference>
<protein>
    <recommendedName>
        <fullName evidence="5">Glutathione S-transferase</fullName>
    </recommendedName>
</protein>
<dbReference type="AlphaFoldDB" id="R9NW73"/>
<evidence type="ECO:0000259" key="1">
    <source>
        <dbReference type="PROSITE" id="PS50404"/>
    </source>
</evidence>
<sequence>MQIPLTLRLLTAPSTLPRLATSQIARRKPHLRKFVSTSIACRMSKPAPGHKDAVYHTECTGQALDTVKAHSTPSEQTLFGACFCPFVHRVWIALEYLGAPYEYREVDPYKKPADLLELNSKGLVPALKLSNGKGLAESTVILEYVDEKYGRGKDGKTLLPPLSDPYERAVYRLAVDKLNRNLIPSFYRYLQAQEVEKQLEGAKEFTSHLTDFVHSMSSASTAGFWDGQSLSIVDCTVAPWLYRATNVLKHFRGFEPDKLLESDVLERWNKWTDAVFGLEAFKATTSTDELYLDSYVRYAQNRPMTSQVADAINKGRGLP</sequence>
<dbReference type="GO" id="GO:0005737">
    <property type="term" value="C:cytoplasm"/>
    <property type="evidence" value="ECO:0007669"/>
    <property type="project" value="TreeGrafter"/>
</dbReference>